<proteinExistence type="predicted"/>
<dbReference type="AlphaFoldDB" id="A0A815Y1F1"/>
<evidence type="ECO:0000313" key="4">
    <source>
        <dbReference type="Proteomes" id="UP000663855"/>
    </source>
</evidence>
<name>A0A815Y1F1_9BILA</name>
<organism evidence="3 4">
    <name type="scientific">Rotaria magnacalcarata</name>
    <dbReference type="NCBI Taxonomy" id="392030"/>
    <lineage>
        <taxon>Eukaryota</taxon>
        <taxon>Metazoa</taxon>
        <taxon>Spiralia</taxon>
        <taxon>Gnathifera</taxon>
        <taxon>Rotifera</taxon>
        <taxon>Eurotatoria</taxon>
        <taxon>Bdelloidea</taxon>
        <taxon>Philodinida</taxon>
        <taxon>Philodinidae</taxon>
        <taxon>Rotaria</taxon>
    </lineage>
</organism>
<dbReference type="EMBL" id="CAJNOV010014933">
    <property type="protein sequence ID" value="CAF1564135.1"/>
    <property type="molecule type" value="Genomic_DNA"/>
</dbReference>
<reference evidence="3" key="1">
    <citation type="submission" date="2021-02" db="EMBL/GenBank/DDBJ databases">
        <authorList>
            <person name="Nowell W R."/>
        </authorList>
    </citation>
    <scope>NUCLEOTIDE SEQUENCE</scope>
</reference>
<feature type="compositionally biased region" description="Basic residues" evidence="1">
    <location>
        <begin position="24"/>
        <end position="38"/>
    </location>
</feature>
<evidence type="ECO:0000256" key="2">
    <source>
        <dbReference type="SAM" id="SignalP"/>
    </source>
</evidence>
<feature type="signal peptide" evidence="2">
    <location>
        <begin position="1"/>
        <end position="19"/>
    </location>
</feature>
<sequence>MNNVIFIAITFICFSLATGVLHHGRHHHRHGGGHHLRPRRSDELPPTGVNHFPSGHANHSGSAGEHRFPHGHGNHSGSTGKPRFPHGHGNHSGSSAGVHRFPSGHGNHSPSGGHTNKRTSKLCGNSSLAQAFLSKSQAVIAELKSNGSFAQLLQQKAQEVAYMQNSANVALLSSNCTQYFNGLTAAKHADMKTQRQQHKYERIGAHLLQQIIPAIFGHGSEHH</sequence>
<evidence type="ECO:0000256" key="1">
    <source>
        <dbReference type="SAM" id="MobiDB-lite"/>
    </source>
</evidence>
<keyword evidence="2" id="KW-0732">Signal</keyword>
<feature type="chain" id="PRO_5032772915" evidence="2">
    <location>
        <begin position="20"/>
        <end position="223"/>
    </location>
</feature>
<evidence type="ECO:0000313" key="3">
    <source>
        <dbReference type="EMBL" id="CAF1564135.1"/>
    </source>
</evidence>
<feature type="region of interest" description="Disordered" evidence="1">
    <location>
        <begin position="24"/>
        <end position="121"/>
    </location>
</feature>
<gene>
    <name evidence="3" type="ORF">CJN711_LOCUS31383</name>
</gene>
<accession>A0A815Y1F1</accession>
<protein>
    <submittedName>
        <fullName evidence="3">Uncharacterized protein</fullName>
    </submittedName>
</protein>
<feature type="compositionally biased region" description="Low complexity" evidence="1">
    <location>
        <begin position="103"/>
        <end position="114"/>
    </location>
</feature>
<comment type="caution">
    <text evidence="3">The sequence shown here is derived from an EMBL/GenBank/DDBJ whole genome shotgun (WGS) entry which is preliminary data.</text>
</comment>
<dbReference type="Proteomes" id="UP000663855">
    <property type="component" value="Unassembled WGS sequence"/>
</dbReference>